<dbReference type="RefSeq" id="WP_004998693.1">
    <property type="nucleotide sequence ID" value="NZ_CH672427.1"/>
</dbReference>
<sequence length="200" mass="21978">MKIDSAERQRLLELARASLSHGLSSGRALPIALQEWPAHLCEPAASFVTLRRADQLLGCIGSLEARRPLVQDIAENAYAAGTRDPRFAPLRPAELAEAVVEISVLTPPQALSVASEWELLAQLRPGVDGLILEWQGRCSTFLPTVWRQLPRPSDFLGGLRLKAGLQAEFWASGVTFYRYQTISFREENMPRCQTGAGAPS</sequence>
<evidence type="ECO:0000313" key="3">
    <source>
        <dbReference type="Proteomes" id="UP000003374"/>
    </source>
</evidence>
<organism evidence="2 3">
    <name type="scientific">Nitrococcus mobilis Nb-231</name>
    <dbReference type="NCBI Taxonomy" id="314278"/>
    <lineage>
        <taxon>Bacteria</taxon>
        <taxon>Pseudomonadati</taxon>
        <taxon>Pseudomonadota</taxon>
        <taxon>Gammaproteobacteria</taxon>
        <taxon>Chromatiales</taxon>
        <taxon>Ectothiorhodospiraceae</taxon>
        <taxon>Nitrococcus</taxon>
    </lineage>
</organism>
<dbReference type="STRING" id="314278.NB231_00445"/>
<name>A4BV60_9GAMM</name>
<dbReference type="Pfam" id="PF01871">
    <property type="entry name" value="AMMECR1"/>
    <property type="match status" value="1"/>
</dbReference>
<dbReference type="OrthoDB" id="9782820at2"/>
<dbReference type="Gene3D" id="3.30.1490.150">
    <property type="entry name" value="Hypothetical protein ph0010, domain 2"/>
    <property type="match status" value="1"/>
</dbReference>
<comment type="caution">
    <text evidence="2">The sequence shown here is derived from an EMBL/GenBank/DDBJ whole genome shotgun (WGS) entry which is preliminary data.</text>
</comment>
<feature type="domain" description="AMMECR1" evidence="1">
    <location>
        <begin position="6"/>
        <end position="195"/>
    </location>
</feature>
<dbReference type="SUPFAM" id="SSF143447">
    <property type="entry name" value="AMMECR1-like"/>
    <property type="match status" value="1"/>
</dbReference>
<dbReference type="HOGENOM" id="CLU_095686_0_0_6"/>
<dbReference type="InterPro" id="IPR036071">
    <property type="entry name" value="AMMECR1_dom_sf"/>
</dbReference>
<reference evidence="2 3" key="1">
    <citation type="submission" date="2006-02" db="EMBL/GenBank/DDBJ databases">
        <authorList>
            <person name="Waterbury J."/>
            <person name="Ferriera S."/>
            <person name="Johnson J."/>
            <person name="Kravitz S."/>
            <person name="Halpern A."/>
            <person name="Remington K."/>
            <person name="Beeson K."/>
            <person name="Tran B."/>
            <person name="Rogers Y.-H."/>
            <person name="Friedman R."/>
            <person name="Venter J.C."/>
        </authorList>
    </citation>
    <scope>NUCLEOTIDE SEQUENCE [LARGE SCALE GENOMIC DNA]</scope>
    <source>
        <strain evidence="2 3">Nb-231</strain>
    </source>
</reference>
<dbReference type="NCBIfam" id="TIGR00296">
    <property type="entry name" value="TIGR00296 family protein"/>
    <property type="match status" value="1"/>
</dbReference>
<dbReference type="PANTHER" id="PTHR13016">
    <property type="entry name" value="AMMECR1 HOMOLOG"/>
    <property type="match status" value="1"/>
</dbReference>
<dbReference type="InterPro" id="IPR027623">
    <property type="entry name" value="AmmeMemoSam_A"/>
</dbReference>
<proteinExistence type="predicted"/>
<protein>
    <recommendedName>
        <fullName evidence="1">AMMECR1 domain-containing protein</fullName>
    </recommendedName>
</protein>
<gene>
    <name evidence="2" type="ORF">NB231_00445</name>
</gene>
<dbReference type="eggNOG" id="COG2078">
    <property type="taxonomic scope" value="Bacteria"/>
</dbReference>
<dbReference type="NCBIfam" id="TIGR04335">
    <property type="entry name" value="AmmeMemoSam_A"/>
    <property type="match status" value="1"/>
</dbReference>
<dbReference type="PROSITE" id="PS51112">
    <property type="entry name" value="AMMECR1"/>
    <property type="match status" value="1"/>
</dbReference>
<keyword evidence="3" id="KW-1185">Reference proteome</keyword>
<dbReference type="InterPro" id="IPR002733">
    <property type="entry name" value="AMMECR1_domain"/>
</dbReference>
<evidence type="ECO:0000313" key="2">
    <source>
        <dbReference type="EMBL" id="EAR20402.1"/>
    </source>
</evidence>
<evidence type="ECO:0000259" key="1">
    <source>
        <dbReference type="PROSITE" id="PS51112"/>
    </source>
</evidence>
<dbReference type="InterPro" id="IPR027485">
    <property type="entry name" value="AMMECR1_N"/>
</dbReference>
<dbReference type="AlphaFoldDB" id="A4BV60"/>
<dbReference type="InterPro" id="IPR023473">
    <property type="entry name" value="AMMECR1"/>
</dbReference>
<accession>A4BV60</accession>
<dbReference type="PANTHER" id="PTHR13016:SF0">
    <property type="entry name" value="AMME SYNDROME CANDIDATE GENE 1 PROTEIN"/>
    <property type="match status" value="1"/>
</dbReference>
<dbReference type="EMBL" id="AAOF01000023">
    <property type="protein sequence ID" value="EAR20402.1"/>
    <property type="molecule type" value="Genomic_DNA"/>
</dbReference>
<dbReference type="Proteomes" id="UP000003374">
    <property type="component" value="Unassembled WGS sequence"/>
</dbReference>
<dbReference type="Gene3D" id="3.30.700.20">
    <property type="entry name" value="Hypothetical protein ph0010, domain 1"/>
    <property type="match status" value="1"/>
</dbReference>